<dbReference type="EMBL" id="FOSQ01000007">
    <property type="protein sequence ID" value="SFK79121.1"/>
    <property type="molecule type" value="Genomic_DNA"/>
</dbReference>
<proteinExistence type="predicted"/>
<dbReference type="PROSITE" id="PS51387">
    <property type="entry name" value="FAD_PCMH"/>
    <property type="match status" value="1"/>
</dbReference>
<dbReference type="GO" id="GO:0004458">
    <property type="term" value="F:D-lactate dehydrogenase (cytochrome) activity"/>
    <property type="evidence" value="ECO:0007669"/>
    <property type="project" value="TreeGrafter"/>
</dbReference>
<dbReference type="InterPro" id="IPR016166">
    <property type="entry name" value="FAD-bd_PCMH"/>
</dbReference>
<evidence type="ECO:0000313" key="4">
    <source>
        <dbReference type="EMBL" id="SFK79121.1"/>
    </source>
</evidence>
<dbReference type="SUPFAM" id="SSF55103">
    <property type="entry name" value="FAD-linked oxidases, C-terminal domain"/>
    <property type="match status" value="1"/>
</dbReference>
<dbReference type="GO" id="GO:0071949">
    <property type="term" value="F:FAD binding"/>
    <property type="evidence" value="ECO:0007669"/>
    <property type="project" value="InterPro"/>
</dbReference>
<dbReference type="InterPro" id="IPR006094">
    <property type="entry name" value="Oxid_FAD_bind_N"/>
</dbReference>
<dbReference type="PANTHER" id="PTHR11748:SF119">
    <property type="entry name" value="D-2-HYDROXYGLUTARATE DEHYDROGENASE"/>
    <property type="match status" value="1"/>
</dbReference>
<evidence type="ECO:0000256" key="2">
    <source>
        <dbReference type="ARBA" id="ARBA00022827"/>
    </source>
</evidence>
<keyword evidence="1" id="KW-0285">Flavoprotein</keyword>
<dbReference type="Proteomes" id="UP000199473">
    <property type="component" value="Unassembled WGS sequence"/>
</dbReference>
<dbReference type="STRING" id="1123062.SAMN02745775_107159"/>
<name>A0A1I4CGM9_9PROT</name>
<dbReference type="RefSeq" id="WP_092961347.1">
    <property type="nucleotide sequence ID" value="NZ_FOSQ01000007.1"/>
</dbReference>
<organism evidence="4 5">
    <name type="scientific">Falsiroseomonas stagni DSM 19981</name>
    <dbReference type="NCBI Taxonomy" id="1123062"/>
    <lineage>
        <taxon>Bacteria</taxon>
        <taxon>Pseudomonadati</taxon>
        <taxon>Pseudomonadota</taxon>
        <taxon>Alphaproteobacteria</taxon>
        <taxon>Acetobacterales</taxon>
        <taxon>Roseomonadaceae</taxon>
        <taxon>Falsiroseomonas</taxon>
    </lineage>
</organism>
<dbReference type="OrthoDB" id="9811261at2"/>
<feature type="domain" description="FAD-binding PCMH-type" evidence="3">
    <location>
        <begin position="40"/>
        <end position="214"/>
    </location>
</feature>
<dbReference type="InterPro" id="IPR036318">
    <property type="entry name" value="FAD-bd_PCMH-like_sf"/>
</dbReference>
<dbReference type="GO" id="GO:0008720">
    <property type="term" value="F:D-lactate dehydrogenase (NAD+) activity"/>
    <property type="evidence" value="ECO:0007669"/>
    <property type="project" value="TreeGrafter"/>
</dbReference>
<keyword evidence="5" id="KW-1185">Reference proteome</keyword>
<dbReference type="InterPro" id="IPR016164">
    <property type="entry name" value="FAD-linked_Oxase-like_C"/>
</dbReference>
<keyword evidence="2" id="KW-0274">FAD</keyword>
<gene>
    <name evidence="4" type="ORF">SAMN02745775_107159</name>
</gene>
<dbReference type="PANTHER" id="PTHR11748">
    <property type="entry name" value="D-LACTATE DEHYDROGENASE"/>
    <property type="match status" value="1"/>
</dbReference>
<dbReference type="Pfam" id="PF01565">
    <property type="entry name" value="FAD_binding_4"/>
    <property type="match status" value="1"/>
</dbReference>
<evidence type="ECO:0000256" key="1">
    <source>
        <dbReference type="ARBA" id="ARBA00022630"/>
    </source>
</evidence>
<dbReference type="GO" id="GO:1903457">
    <property type="term" value="P:lactate catabolic process"/>
    <property type="evidence" value="ECO:0007669"/>
    <property type="project" value="TreeGrafter"/>
</dbReference>
<sequence length="469" mass="51697">MTVQAVIDSLPGIQWITDPALVRQKSRDFFWYSPVLKRQLNGVTAEAVACPRDEAEVIAILSACVKHQVPLTPRGAGTGNYGQAMPLKGGIVLDLMGLDRVVWTKPGVVRAQAGVKLIDLDAHTRREVRGELRFHPSTKRTASIGGFIAGGSSGIGSCTYGKLREFGNILGLRVITMEAEPRVLELRGTDIDKANHAYGTNGIITEVEMPLAPAWDWVDVLAGFPDTISAARFAEALIASDGIAKKMAGVVAPGVAQTYFKMLQPYVPAGAACSLVMVAEPFLELLKPLLERFGGTELYRCETEKAETPLYEFTWNHTTLQALKVDRSLTYLQTLYPAPNHFALIEKMEKTFGDEVPIHLEFVRLGGVVSCFGLQLVRYTTEERLAEIIDIHEDAGCPVFNPHAFTLEEGGMKRIDSEQLDFKRVADPHGLLNPGKMLAWDDPDWTPDRKRSFYLYGQADAPEVEEVLE</sequence>
<reference evidence="4 5" key="1">
    <citation type="submission" date="2016-10" db="EMBL/GenBank/DDBJ databases">
        <authorList>
            <person name="de Groot N.N."/>
        </authorList>
    </citation>
    <scope>NUCLEOTIDE SEQUENCE [LARGE SCALE GENOMIC DNA]</scope>
    <source>
        <strain evidence="4 5">DSM 19981</strain>
    </source>
</reference>
<accession>A0A1I4CGM9</accession>
<dbReference type="SUPFAM" id="SSF56176">
    <property type="entry name" value="FAD-binding/transporter-associated domain-like"/>
    <property type="match status" value="1"/>
</dbReference>
<dbReference type="AlphaFoldDB" id="A0A1I4CGM9"/>
<dbReference type="InterPro" id="IPR016169">
    <property type="entry name" value="FAD-bd_PCMH_sub2"/>
</dbReference>
<evidence type="ECO:0000259" key="3">
    <source>
        <dbReference type="PROSITE" id="PS51387"/>
    </source>
</evidence>
<dbReference type="Gene3D" id="3.30.465.10">
    <property type="match status" value="1"/>
</dbReference>
<protein>
    <submittedName>
        <fullName evidence="4">FAD/FMN-containing dehydrogenase</fullName>
    </submittedName>
</protein>
<evidence type="ECO:0000313" key="5">
    <source>
        <dbReference type="Proteomes" id="UP000199473"/>
    </source>
</evidence>